<dbReference type="EMBL" id="BKCP01009737">
    <property type="protein sequence ID" value="GER51566.1"/>
    <property type="molecule type" value="Genomic_DNA"/>
</dbReference>
<keyword evidence="2" id="KW-1185">Reference proteome</keyword>
<comment type="caution">
    <text evidence="1">The sequence shown here is derived from an EMBL/GenBank/DDBJ whole genome shotgun (WGS) entry which is preliminary data.</text>
</comment>
<name>A0A5A7R2E6_STRAF</name>
<accession>A0A5A7R2E6</accession>
<evidence type="ECO:0000313" key="2">
    <source>
        <dbReference type="Proteomes" id="UP000325081"/>
    </source>
</evidence>
<protein>
    <submittedName>
        <fullName evidence="1">O-succinylhomoserine (Thiol)-lyase</fullName>
    </submittedName>
</protein>
<sequence>MNSLKAVSSTGGCCADGAGGKLWSPSHINCNLRIPNFTQTGPKDYYSIEPLVQTKHKLSRCWVAFPLKSSLVIEANFISDGHDGVPHQVLCSREFRIRALELKKGFGKLFLCGGWFGSDKKPFEPLKISRGFLLLYNCCGIDCDGIGTDDMHEQDLNLETTEVIISYELV</sequence>
<evidence type="ECO:0000313" key="1">
    <source>
        <dbReference type="EMBL" id="GER51566.1"/>
    </source>
</evidence>
<keyword evidence="1" id="KW-0456">Lyase</keyword>
<reference evidence="2" key="1">
    <citation type="journal article" date="2019" name="Curr. Biol.">
        <title>Genome Sequence of Striga asiatica Provides Insight into the Evolution of Plant Parasitism.</title>
        <authorList>
            <person name="Yoshida S."/>
            <person name="Kim S."/>
            <person name="Wafula E.K."/>
            <person name="Tanskanen J."/>
            <person name="Kim Y.M."/>
            <person name="Honaas L."/>
            <person name="Yang Z."/>
            <person name="Spallek T."/>
            <person name="Conn C.E."/>
            <person name="Ichihashi Y."/>
            <person name="Cheong K."/>
            <person name="Cui S."/>
            <person name="Der J.P."/>
            <person name="Gundlach H."/>
            <person name="Jiao Y."/>
            <person name="Hori C."/>
            <person name="Ishida J.K."/>
            <person name="Kasahara H."/>
            <person name="Kiba T."/>
            <person name="Kim M.S."/>
            <person name="Koo N."/>
            <person name="Laohavisit A."/>
            <person name="Lee Y.H."/>
            <person name="Lumba S."/>
            <person name="McCourt P."/>
            <person name="Mortimer J.C."/>
            <person name="Mutuku J.M."/>
            <person name="Nomura T."/>
            <person name="Sasaki-Sekimoto Y."/>
            <person name="Seto Y."/>
            <person name="Wang Y."/>
            <person name="Wakatake T."/>
            <person name="Sakakibara H."/>
            <person name="Demura T."/>
            <person name="Yamaguchi S."/>
            <person name="Yoneyama K."/>
            <person name="Manabe R.I."/>
            <person name="Nelson D.C."/>
            <person name="Schulman A.H."/>
            <person name="Timko M.P."/>
            <person name="dePamphilis C.W."/>
            <person name="Choi D."/>
            <person name="Shirasu K."/>
        </authorList>
    </citation>
    <scope>NUCLEOTIDE SEQUENCE [LARGE SCALE GENOMIC DNA]</scope>
    <source>
        <strain evidence="2">cv. UVA1</strain>
    </source>
</reference>
<organism evidence="1 2">
    <name type="scientific">Striga asiatica</name>
    <name type="common">Asiatic witchweed</name>
    <name type="synonym">Buchnera asiatica</name>
    <dbReference type="NCBI Taxonomy" id="4170"/>
    <lineage>
        <taxon>Eukaryota</taxon>
        <taxon>Viridiplantae</taxon>
        <taxon>Streptophyta</taxon>
        <taxon>Embryophyta</taxon>
        <taxon>Tracheophyta</taxon>
        <taxon>Spermatophyta</taxon>
        <taxon>Magnoliopsida</taxon>
        <taxon>eudicotyledons</taxon>
        <taxon>Gunneridae</taxon>
        <taxon>Pentapetalae</taxon>
        <taxon>asterids</taxon>
        <taxon>lamiids</taxon>
        <taxon>Lamiales</taxon>
        <taxon>Orobanchaceae</taxon>
        <taxon>Buchnereae</taxon>
        <taxon>Striga</taxon>
    </lineage>
</organism>
<dbReference type="AlphaFoldDB" id="A0A5A7R2E6"/>
<dbReference type="GO" id="GO:0016829">
    <property type="term" value="F:lyase activity"/>
    <property type="evidence" value="ECO:0007669"/>
    <property type="project" value="UniProtKB-KW"/>
</dbReference>
<dbReference type="Proteomes" id="UP000325081">
    <property type="component" value="Unassembled WGS sequence"/>
</dbReference>
<proteinExistence type="predicted"/>
<gene>
    <name evidence="1" type="ORF">STAS_28960</name>
</gene>